<dbReference type="Gene3D" id="3.60.10.10">
    <property type="entry name" value="Endonuclease/exonuclease/phosphatase"/>
    <property type="match status" value="1"/>
</dbReference>
<comment type="caution">
    <text evidence="2">The sequence shown here is derived from an EMBL/GenBank/DDBJ whole genome shotgun (WGS) entry which is preliminary data.</text>
</comment>
<evidence type="ECO:0000259" key="1">
    <source>
        <dbReference type="Pfam" id="PF03372"/>
    </source>
</evidence>
<dbReference type="PANTHER" id="PTHR33710">
    <property type="entry name" value="BNAC02G09200D PROTEIN"/>
    <property type="match status" value="1"/>
</dbReference>
<dbReference type="SUPFAM" id="SSF56219">
    <property type="entry name" value="DNase I-like"/>
    <property type="match status" value="1"/>
</dbReference>
<dbReference type="GO" id="GO:0003824">
    <property type="term" value="F:catalytic activity"/>
    <property type="evidence" value="ECO:0007669"/>
    <property type="project" value="InterPro"/>
</dbReference>
<gene>
    <name evidence="2" type="ORF">Slati_2512600</name>
</gene>
<reference evidence="2" key="2">
    <citation type="journal article" date="2024" name="Plant">
        <title>Genomic evolution and insights into agronomic trait innovations of Sesamum species.</title>
        <authorList>
            <person name="Miao H."/>
            <person name="Wang L."/>
            <person name="Qu L."/>
            <person name="Liu H."/>
            <person name="Sun Y."/>
            <person name="Le M."/>
            <person name="Wang Q."/>
            <person name="Wei S."/>
            <person name="Zheng Y."/>
            <person name="Lin W."/>
            <person name="Duan Y."/>
            <person name="Cao H."/>
            <person name="Xiong S."/>
            <person name="Wang X."/>
            <person name="Wei L."/>
            <person name="Li C."/>
            <person name="Ma Q."/>
            <person name="Ju M."/>
            <person name="Zhao R."/>
            <person name="Li G."/>
            <person name="Mu C."/>
            <person name="Tian Q."/>
            <person name="Mei H."/>
            <person name="Zhang T."/>
            <person name="Gao T."/>
            <person name="Zhang H."/>
        </authorList>
    </citation>
    <scope>NUCLEOTIDE SEQUENCE</scope>
    <source>
        <strain evidence="2">KEN1</strain>
    </source>
</reference>
<dbReference type="AlphaFoldDB" id="A0AAW2WI10"/>
<organism evidence="2">
    <name type="scientific">Sesamum latifolium</name>
    <dbReference type="NCBI Taxonomy" id="2727402"/>
    <lineage>
        <taxon>Eukaryota</taxon>
        <taxon>Viridiplantae</taxon>
        <taxon>Streptophyta</taxon>
        <taxon>Embryophyta</taxon>
        <taxon>Tracheophyta</taxon>
        <taxon>Spermatophyta</taxon>
        <taxon>Magnoliopsida</taxon>
        <taxon>eudicotyledons</taxon>
        <taxon>Gunneridae</taxon>
        <taxon>Pentapetalae</taxon>
        <taxon>asterids</taxon>
        <taxon>lamiids</taxon>
        <taxon>Lamiales</taxon>
        <taxon>Pedaliaceae</taxon>
        <taxon>Sesamum</taxon>
    </lineage>
</organism>
<dbReference type="PANTHER" id="PTHR33710:SF77">
    <property type="entry name" value="DNASE I-LIKE SUPERFAMILY PROTEIN"/>
    <property type="match status" value="1"/>
</dbReference>
<feature type="domain" description="Endonuclease/exonuclease/phosphatase" evidence="1">
    <location>
        <begin position="3"/>
        <end position="210"/>
    </location>
</feature>
<dbReference type="InterPro" id="IPR036691">
    <property type="entry name" value="Endo/exonu/phosph_ase_sf"/>
</dbReference>
<dbReference type="InterPro" id="IPR005135">
    <property type="entry name" value="Endo/exonuclease/phosphatase"/>
</dbReference>
<dbReference type="Pfam" id="PF03372">
    <property type="entry name" value="Exo_endo_phos"/>
    <property type="match status" value="1"/>
</dbReference>
<dbReference type="EMBL" id="JACGWN010000008">
    <property type="protein sequence ID" value="KAL0440296.1"/>
    <property type="molecule type" value="Genomic_DNA"/>
</dbReference>
<name>A0AAW2WI10_9LAMI</name>
<protein>
    <recommendedName>
        <fullName evidence="1">Endonuclease/exonuclease/phosphatase domain-containing protein</fullName>
    </recommendedName>
</protein>
<proteinExistence type="predicted"/>
<evidence type="ECO:0000313" key="2">
    <source>
        <dbReference type="EMBL" id="KAL0440296.1"/>
    </source>
</evidence>
<sequence length="277" mass="31678">MEVRDLITEFNIHFLGLLETRVASINIDRVQARLMQNWKWFVDYSGPGNRIWLAWDETEVEVDILIVHYQCIHCRVFVKRAHLSSLVTVVYGHNEVVPRRELWEQLSSILDNMGDDPWLVMGDFNTVLDMSEVHGPSGDLSVAMEDFSGCLRNTGILHVPMQGETYTWHNCSDGARNLWKRLDRMLANEQWLSAWPNTVCLSSTPRTSDHSPLIIRGYSPPISGRLFRFNNYLAKQPGFLLGDESMATTHSWNPYVRYNSKTEGTEAGLSCTEKGQG</sequence>
<reference evidence="2" key="1">
    <citation type="submission" date="2020-06" db="EMBL/GenBank/DDBJ databases">
        <authorList>
            <person name="Li T."/>
            <person name="Hu X."/>
            <person name="Zhang T."/>
            <person name="Song X."/>
            <person name="Zhang H."/>
            <person name="Dai N."/>
            <person name="Sheng W."/>
            <person name="Hou X."/>
            <person name="Wei L."/>
        </authorList>
    </citation>
    <scope>NUCLEOTIDE SEQUENCE</scope>
    <source>
        <strain evidence="2">KEN1</strain>
        <tissue evidence="2">Leaf</tissue>
    </source>
</reference>
<accession>A0AAW2WI10</accession>